<reference evidence="2 3" key="1">
    <citation type="submission" date="2021-06" db="EMBL/GenBank/DDBJ databases">
        <authorList>
            <person name="Palmer J.M."/>
        </authorList>
    </citation>
    <scope>NUCLEOTIDE SEQUENCE [LARGE SCALE GENOMIC DNA]</scope>
    <source>
        <strain evidence="3">if_2019</strain>
        <tissue evidence="2">Muscle</tissue>
    </source>
</reference>
<evidence type="ECO:0000313" key="2">
    <source>
        <dbReference type="EMBL" id="MEQ2233605.1"/>
    </source>
</evidence>
<evidence type="ECO:0000256" key="1">
    <source>
        <dbReference type="SAM" id="Coils"/>
    </source>
</evidence>
<keyword evidence="3" id="KW-1185">Reference proteome</keyword>
<gene>
    <name evidence="2" type="ORF">ILYODFUR_023593</name>
</gene>
<organism evidence="2 3">
    <name type="scientific">Ilyodon furcidens</name>
    <name type="common">goldbreast splitfin</name>
    <dbReference type="NCBI Taxonomy" id="33524"/>
    <lineage>
        <taxon>Eukaryota</taxon>
        <taxon>Metazoa</taxon>
        <taxon>Chordata</taxon>
        <taxon>Craniata</taxon>
        <taxon>Vertebrata</taxon>
        <taxon>Euteleostomi</taxon>
        <taxon>Actinopterygii</taxon>
        <taxon>Neopterygii</taxon>
        <taxon>Teleostei</taxon>
        <taxon>Neoteleostei</taxon>
        <taxon>Acanthomorphata</taxon>
        <taxon>Ovalentaria</taxon>
        <taxon>Atherinomorphae</taxon>
        <taxon>Cyprinodontiformes</taxon>
        <taxon>Goodeidae</taxon>
        <taxon>Ilyodon</taxon>
    </lineage>
</organism>
<keyword evidence="1" id="KW-0175">Coiled coil</keyword>
<accession>A0ABV0TL35</accession>
<protein>
    <submittedName>
        <fullName evidence="2">Uncharacterized protein</fullName>
    </submittedName>
</protein>
<proteinExistence type="predicted"/>
<evidence type="ECO:0000313" key="3">
    <source>
        <dbReference type="Proteomes" id="UP001482620"/>
    </source>
</evidence>
<feature type="coiled-coil region" evidence="1">
    <location>
        <begin position="78"/>
        <end position="133"/>
    </location>
</feature>
<name>A0ABV0TL35_9TELE</name>
<dbReference type="Proteomes" id="UP001482620">
    <property type="component" value="Unassembled WGS sequence"/>
</dbReference>
<dbReference type="Gene3D" id="1.10.287.1490">
    <property type="match status" value="1"/>
</dbReference>
<comment type="caution">
    <text evidence="2">The sequence shown here is derived from an EMBL/GenBank/DDBJ whole genome shotgun (WGS) entry which is preliminary data.</text>
</comment>
<sequence>MIMQALTPVSFPSSDMEFPPLPVIPSKSPAAKKALYETERNYSQQDAVIATLSKLINDHSDTLEKMVSEKIVKNSMKIEGLKKTVDFVCNELKDTQKKVEAINARLKEKEGMVERLKARYEELEIYIRRWNLQLYGVDEDPKENVREKVVKLCQKILPETTERPGAAVAVDVAHHLGVCTMLLNQELSLCGFL</sequence>
<dbReference type="EMBL" id="JAHRIQ010037469">
    <property type="protein sequence ID" value="MEQ2233605.1"/>
    <property type="molecule type" value="Genomic_DNA"/>
</dbReference>